<sequence>MVTTLAKIRAAFANSPEPISETMQSAAHVVIGFALLIFIMGAFA</sequence>
<reference evidence="3" key="1">
    <citation type="journal article" date="2019" name="Int. J. Syst. Evol. Microbiol.">
        <title>The Global Catalogue of Microorganisms (GCM) 10K type strain sequencing project: providing services to taxonomists for standard genome sequencing and annotation.</title>
        <authorList>
            <consortium name="The Broad Institute Genomics Platform"/>
            <consortium name="The Broad Institute Genome Sequencing Center for Infectious Disease"/>
            <person name="Wu L."/>
            <person name="Ma J."/>
        </authorList>
    </citation>
    <scope>NUCLEOTIDE SEQUENCE [LARGE SCALE GENOMIC DNA]</scope>
    <source>
        <strain evidence="3">CGMCC 1.8957</strain>
    </source>
</reference>
<evidence type="ECO:0000313" key="3">
    <source>
        <dbReference type="Proteomes" id="UP000652430"/>
    </source>
</evidence>
<keyword evidence="1" id="KW-0472">Membrane</keyword>
<dbReference type="EMBL" id="BNAQ01000001">
    <property type="protein sequence ID" value="GHH09234.1"/>
    <property type="molecule type" value="Genomic_DNA"/>
</dbReference>
<name>A0ABQ3LIF6_9SPHN</name>
<protein>
    <submittedName>
        <fullName evidence="2">Uncharacterized protein</fullName>
    </submittedName>
</protein>
<keyword evidence="1" id="KW-0812">Transmembrane</keyword>
<gene>
    <name evidence="2" type="ORF">GCM10008023_05630</name>
</gene>
<dbReference type="RefSeq" id="WP_268249482.1">
    <property type="nucleotide sequence ID" value="NZ_BNAQ01000001.1"/>
</dbReference>
<organism evidence="2 3">
    <name type="scientific">Sphingomonas glacialis</name>
    <dbReference type="NCBI Taxonomy" id="658225"/>
    <lineage>
        <taxon>Bacteria</taxon>
        <taxon>Pseudomonadati</taxon>
        <taxon>Pseudomonadota</taxon>
        <taxon>Alphaproteobacteria</taxon>
        <taxon>Sphingomonadales</taxon>
        <taxon>Sphingomonadaceae</taxon>
        <taxon>Sphingomonas</taxon>
    </lineage>
</organism>
<evidence type="ECO:0000313" key="2">
    <source>
        <dbReference type="EMBL" id="GHH09234.1"/>
    </source>
</evidence>
<feature type="transmembrane region" description="Helical" evidence="1">
    <location>
        <begin position="25"/>
        <end position="43"/>
    </location>
</feature>
<accession>A0ABQ3LIF6</accession>
<keyword evidence="3" id="KW-1185">Reference proteome</keyword>
<keyword evidence="1" id="KW-1133">Transmembrane helix</keyword>
<proteinExistence type="predicted"/>
<comment type="caution">
    <text evidence="2">The sequence shown here is derived from an EMBL/GenBank/DDBJ whole genome shotgun (WGS) entry which is preliminary data.</text>
</comment>
<dbReference type="Proteomes" id="UP000652430">
    <property type="component" value="Unassembled WGS sequence"/>
</dbReference>
<evidence type="ECO:0000256" key="1">
    <source>
        <dbReference type="SAM" id="Phobius"/>
    </source>
</evidence>